<evidence type="ECO:0000259" key="7">
    <source>
        <dbReference type="Pfam" id="PF20684"/>
    </source>
</evidence>
<feature type="transmembrane region" description="Helical" evidence="6">
    <location>
        <begin position="57"/>
        <end position="76"/>
    </location>
</feature>
<dbReference type="InterPro" id="IPR049326">
    <property type="entry name" value="Rhodopsin_dom_fungi"/>
</dbReference>
<evidence type="ECO:0000256" key="3">
    <source>
        <dbReference type="ARBA" id="ARBA00022989"/>
    </source>
</evidence>
<evidence type="ECO:0000256" key="1">
    <source>
        <dbReference type="ARBA" id="ARBA00004141"/>
    </source>
</evidence>
<keyword evidence="3 6" id="KW-1133">Transmembrane helix</keyword>
<evidence type="ECO:0000256" key="2">
    <source>
        <dbReference type="ARBA" id="ARBA00022692"/>
    </source>
</evidence>
<evidence type="ECO:0000256" key="5">
    <source>
        <dbReference type="ARBA" id="ARBA00038359"/>
    </source>
</evidence>
<organism evidence="8 9">
    <name type="scientific">Aspergillus mulundensis</name>
    <dbReference type="NCBI Taxonomy" id="1810919"/>
    <lineage>
        <taxon>Eukaryota</taxon>
        <taxon>Fungi</taxon>
        <taxon>Dikarya</taxon>
        <taxon>Ascomycota</taxon>
        <taxon>Pezizomycotina</taxon>
        <taxon>Eurotiomycetes</taxon>
        <taxon>Eurotiomycetidae</taxon>
        <taxon>Eurotiales</taxon>
        <taxon>Aspergillaceae</taxon>
        <taxon>Aspergillus</taxon>
        <taxon>Aspergillus subgen. Nidulantes</taxon>
    </lineage>
</organism>
<keyword evidence="2 6" id="KW-0812">Transmembrane</keyword>
<dbReference type="Proteomes" id="UP000256690">
    <property type="component" value="Unassembled WGS sequence"/>
</dbReference>
<protein>
    <recommendedName>
        <fullName evidence="7">Rhodopsin domain-containing protein</fullName>
    </recommendedName>
</protein>
<feature type="transmembrane region" description="Helical" evidence="6">
    <location>
        <begin position="24"/>
        <end position="45"/>
    </location>
</feature>
<feature type="transmembrane region" description="Helical" evidence="6">
    <location>
        <begin position="136"/>
        <end position="158"/>
    </location>
</feature>
<comment type="caution">
    <text evidence="8">The sequence shown here is derived from an EMBL/GenBank/DDBJ whole genome shotgun (WGS) entry which is preliminary data.</text>
</comment>
<dbReference type="PANTHER" id="PTHR33048:SF8">
    <property type="entry name" value="INTEGRAL MEMBRANE PROTEIN-RELATED"/>
    <property type="match status" value="1"/>
</dbReference>
<keyword evidence="9" id="KW-1185">Reference proteome</keyword>
<dbReference type="EMBL" id="PVWQ01000005">
    <property type="protein sequence ID" value="RDW81590.1"/>
    <property type="molecule type" value="Genomic_DNA"/>
</dbReference>
<gene>
    <name evidence="8" type="ORF">DSM5745_05147</name>
</gene>
<dbReference type="OrthoDB" id="3529975at2759"/>
<feature type="transmembrane region" description="Helical" evidence="6">
    <location>
        <begin position="101"/>
        <end position="124"/>
    </location>
</feature>
<feature type="domain" description="Rhodopsin" evidence="7">
    <location>
        <begin position="41"/>
        <end position="294"/>
    </location>
</feature>
<name>A0A3D8S5W0_9EURO</name>
<evidence type="ECO:0000313" key="9">
    <source>
        <dbReference type="Proteomes" id="UP000256690"/>
    </source>
</evidence>
<accession>A0A3D8S5W0</accession>
<sequence>MVIIEAEVSEVGSSSQAQSNATRLYVVSSILIPIAIISTGIRIWAELRHHRKRLAPDDFLIVWSTLVSVVYCAVVLQEPRYGLGRPIETVSAEDRKHMLKYGYVATAIYIIATASTKLSVLSLYHRAFPSIKFQRMCLATAVIVIMWLLGSLLLQALICRPIRKLWEPTTPGRCADTMVQNYFYTVSILALDLWIFALPLPLILRMRMITTRKKIGLGCLFSIGLGTCLIVALRVVFIPTDPRMFCQYIPASPWRSTTHLTTLPANATVFVILTTWEPVGGILCANLPLIYKPVADAFRRIMGTSRCSPGDDSPQGGPHSWYQLHRIVKQRARNARLGLSTLSSESYSEHAVYSEPMDLGGALVERRLERTVSTRAKEEQRQAGPDI</sequence>
<keyword evidence="4 6" id="KW-0472">Membrane</keyword>
<dbReference type="RefSeq" id="XP_026604643.1">
    <property type="nucleotide sequence ID" value="XM_026747163.1"/>
</dbReference>
<dbReference type="Pfam" id="PF20684">
    <property type="entry name" value="Fung_rhodopsin"/>
    <property type="match status" value="1"/>
</dbReference>
<reference evidence="8 9" key="1">
    <citation type="journal article" date="2018" name="IMA Fungus">
        <title>IMA Genome-F 9: Draft genome sequence of Annulohypoxylon stygium, Aspergillus mulundensis, Berkeleyomyces basicola (syn. Thielaviopsis basicola), Ceratocystis smalleyi, two Cercospora beticola strains, Coleophoma cylindrospora, Fusarium fracticaudum, Phialophora cf. hyalina, and Morchella septimelata.</title>
        <authorList>
            <person name="Wingfield B.D."/>
            <person name="Bills G.F."/>
            <person name="Dong Y."/>
            <person name="Huang W."/>
            <person name="Nel W.J."/>
            <person name="Swalarsk-Parry B.S."/>
            <person name="Vaghefi N."/>
            <person name="Wilken P.M."/>
            <person name="An Z."/>
            <person name="de Beer Z.W."/>
            <person name="De Vos L."/>
            <person name="Chen L."/>
            <person name="Duong T.A."/>
            <person name="Gao Y."/>
            <person name="Hammerbacher A."/>
            <person name="Kikkert J.R."/>
            <person name="Li Y."/>
            <person name="Li H."/>
            <person name="Li K."/>
            <person name="Li Q."/>
            <person name="Liu X."/>
            <person name="Ma X."/>
            <person name="Naidoo K."/>
            <person name="Pethybridge S.J."/>
            <person name="Sun J."/>
            <person name="Steenkamp E.T."/>
            <person name="van der Nest M.A."/>
            <person name="van Wyk S."/>
            <person name="Wingfield M.J."/>
            <person name="Xiong C."/>
            <person name="Yue Q."/>
            <person name="Zhang X."/>
        </authorList>
    </citation>
    <scope>NUCLEOTIDE SEQUENCE [LARGE SCALE GENOMIC DNA]</scope>
    <source>
        <strain evidence="8 9">DSM 5745</strain>
    </source>
</reference>
<feature type="transmembrane region" description="Helical" evidence="6">
    <location>
        <begin position="215"/>
        <end position="237"/>
    </location>
</feature>
<dbReference type="PANTHER" id="PTHR33048">
    <property type="entry name" value="PTH11-LIKE INTEGRAL MEMBRANE PROTEIN (AFU_ORTHOLOGUE AFUA_5G11245)"/>
    <property type="match status" value="1"/>
</dbReference>
<dbReference type="AlphaFoldDB" id="A0A3D8S5W0"/>
<evidence type="ECO:0000256" key="6">
    <source>
        <dbReference type="SAM" id="Phobius"/>
    </source>
</evidence>
<dbReference type="InterPro" id="IPR052337">
    <property type="entry name" value="SAT4-like"/>
</dbReference>
<comment type="similarity">
    <text evidence="5">Belongs to the SAT4 family.</text>
</comment>
<comment type="subcellular location">
    <subcellularLocation>
        <location evidence="1">Membrane</location>
        <topology evidence="1">Multi-pass membrane protein</topology>
    </subcellularLocation>
</comment>
<evidence type="ECO:0000313" key="8">
    <source>
        <dbReference type="EMBL" id="RDW81590.1"/>
    </source>
</evidence>
<proteinExistence type="inferred from homology"/>
<evidence type="ECO:0000256" key="4">
    <source>
        <dbReference type="ARBA" id="ARBA00023136"/>
    </source>
</evidence>
<dbReference type="GeneID" id="38115517"/>
<dbReference type="GO" id="GO:0016020">
    <property type="term" value="C:membrane"/>
    <property type="evidence" value="ECO:0007669"/>
    <property type="project" value="UniProtKB-SubCell"/>
</dbReference>
<feature type="transmembrane region" description="Helical" evidence="6">
    <location>
        <begin position="182"/>
        <end position="203"/>
    </location>
</feature>